<dbReference type="PANTHER" id="PTHR11685">
    <property type="entry name" value="RBR FAMILY RING FINGER AND IBR DOMAIN-CONTAINING"/>
    <property type="match status" value="1"/>
</dbReference>
<protein>
    <recommendedName>
        <fullName evidence="4">RBR-type E3 ubiquitin transferase</fullName>
        <ecNumber evidence="4">2.3.2.31</ecNumber>
    </recommendedName>
</protein>
<dbReference type="EMBL" id="SDMP01000012">
    <property type="protein sequence ID" value="RYR24357.1"/>
    <property type="molecule type" value="Genomic_DNA"/>
</dbReference>
<dbReference type="CDD" id="cd22582">
    <property type="entry name" value="BRcat_RBR_unk"/>
    <property type="match status" value="2"/>
</dbReference>
<dbReference type="Gene3D" id="1.20.120.1750">
    <property type="match status" value="1"/>
</dbReference>
<dbReference type="GO" id="GO:0016567">
    <property type="term" value="P:protein ubiquitination"/>
    <property type="evidence" value="ECO:0007669"/>
    <property type="project" value="UniProtKB-UniPathway"/>
</dbReference>
<dbReference type="STRING" id="3818.A0A445AD45"/>
<evidence type="ECO:0000256" key="5">
    <source>
        <dbReference type="ARBA" id="ARBA00022679"/>
    </source>
</evidence>
<evidence type="ECO:0000256" key="2">
    <source>
        <dbReference type="ARBA" id="ARBA00001947"/>
    </source>
</evidence>
<dbReference type="CDD" id="cd22584">
    <property type="entry name" value="Rcat_RBR_unk"/>
    <property type="match status" value="1"/>
</dbReference>
<dbReference type="SMART" id="SM00647">
    <property type="entry name" value="IBR"/>
    <property type="match status" value="3"/>
</dbReference>
<comment type="pathway">
    <text evidence="3">Protein modification; protein ubiquitination.</text>
</comment>
<dbReference type="AlphaFoldDB" id="A0A445AD45"/>
<dbReference type="InterPro" id="IPR013083">
    <property type="entry name" value="Znf_RING/FYVE/PHD"/>
</dbReference>
<keyword evidence="9" id="KW-0833">Ubl conjugation pathway</keyword>
<keyword evidence="10" id="KW-0862">Zinc</keyword>
<dbReference type="Gene3D" id="3.30.40.10">
    <property type="entry name" value="Zinc/RING finger domain, C3HC4 (zinc finger)"/>
    <property type="match status" value="3"/>
</dbReference>
<gene>
    <name evidence="12" type="ORF">Ahy_B02g057854</name>
</gene>
<proteinExistence type="predicted"/>
<evidence type="ECO:0000256" key="8">
    <source>
        <dbReference type="ARBA" id="ARBA00022771"/>
    </source>
</evidence>
<evidence type="ECO:0000259" key="11">
    <source>
        <dbReference type="PROSITE" id="PS51873"/>
    </source>
</evidence>
<evidence type="ECO:0000256" key="10">
    <source>
        <dbReference type="ARBA" id="ARBA00022833"/>
    </source>
</evidence>
<dbReference type="Gene3D" id="2.20.25.20">
    <property type="match status" value="1"/>
</dbReference>
<organism evidence="12 13">
    <name type="scientific">Arachis hypogaea</name>
    <name type="common">Peanut</name>
    <dbReference type="NCBI Taxonomy" id="3818"/>
    <lineage>
        <taxon>Eukaryota</taxon>
        <taxon>Viridiplantae</taxon>
        <taxon>Streptophyta</taxon>
        <taxon>Embryophyta</taxon>
        <taxon>Tracheophyta</taxon>
        <taxon>Spermatophyta</taxon>
        <taxon>Magnoliopsida</taxon>
        <taxon>eudicotyledons</taxon>
        <taxon>Gunneridae</taxon>
        <taxon>Pentapetalae</taxon>
        <taxon>rosids</taxon>
        <taxon>fabids</taxon>
        <taxon>Fabales</taxon>
        <taxon>Fabaceae</taxon>
        <taxon>Papilionoideae</taxon>
        <taxon>50 kb inversion clade</taxon>
        <taxon>dalbergioids sensu lato</taxon>
        <taxon>Dalbergieae</taxon>
        <taxon>Pterocarpus clade</taxon>
        <taxon>Arachis</taxon>
    </lineage>
</organism>
<comment type="caution">
    <text evidence="12">The sequence shown here is derived from an EMBL/GenBank/DDBJ whole genome shotgun (WGS) entry which is preliminary data.</text>
</comment>
<feature type="domain" description="RING-type" evidence="11">
    <location>
        <begin position="1"/>
        <end position="215"/>
    </location>
</feature>
<dbReference type="GO" id="GO:0008270">
    <property type="term" value="F:zinc ion binding"/>
    <property type="evidence" value="ECO:0007669"/>
    <property type="project" value="UniProtKB-KW"/>
</dbReference>
<feature type="domain" description="RING-type" evidence="11">
    <location>
        <begin position="207"/>
        <end position="595"/>
    </location>
</feature>
<keyword evidence="13" id="KW-1185">Reference proteome</keyword>
<evidence type="ECO:0000313" key="13">
    <source>
        <dbReference type="Proteomes" id="UP000289738"/>
    </source>
</evidence>
<reference evidence="12 13" key="1">
    <citation type="submission" date="2019-01" db="EMBL/GenBank/DDBJ databases">
        <title>Sequencing of cultivated peanut Arachis hypogaea provides insights into genome evolution and oil improvement.</title>
        <authorList>
            <person name="Chen X."/>
        </authorList>
    </citation>
    <scope>NUCLEOTIDE SEQUENCE [LARGE SCALE GENOMIC DNA]</scope>
    <source>
        <strain evidence="13">cv. Fuhuasheng</strain>
        <tissue evidence="12">Leaves</tissue>
    </source>
</reference>
<dbReference type="InterPro" id="IPR002867">
    <property type="entry name" value="IBR_dom"/>
</dbReference>
<dbReference type="PROSITE" id="PS00518">
    <property type="entry name" value="ZF_RING_1"/>
    <property type="match status" value="2"/>
</dbReference>
<dbReference type="FunFam" id="3.30.40.10:FF:000230">
    <property type="entry name" value="RBR-type E3 ubiquitin transferase"/>
    <property type="match status" value="1"/>
</dbReference>
<keyword evidence="7" id="KW-0677">Repeat</keyword>
<evidence type="ECO:0000256" key="4">
    <source>
        <dbReference type="ARBA" id="ARBA00012251"/>
    </source>
</evidence>
<dbReference type="InterPro" id="IPR031127">
    <property type="entry name" value="E3_UB_ligase_RBR"/>
</dbReference>
<keyword evidence="6" id="KW-0479">Metal-binding</keyword>
<dbReference type="UniPathway" id="UPA00143"/>
<dbReference type="PROSITE" id="PS51873">
    <property type="entry name" value="TRIAD"/>
    <property type="match status" value="2"/>
</dbReference>
<evidence type="ECO:0000256" key="7">
    <source>
        <dbReference type="ARBA" id="ARBA00022737"/>
    </source>
</evidence>
<dbReference type="Pfam" id="PF01485">
    <property type="entry name" value="IBR"/>
    <property type="match status" value="3"/>
</dbReference>
<evidence type="ECO:0000256" key="9">
    <source>
        <dbReference type="ARBA" id="ARBA00022786"/>
    </source>
</evidence>
<accession>A0A445AD45</accession>
<evidence type="ECO:0000256" key="3">
    <source>
        <dbReference type="ARBA" id="ARBA00004906"/>
    </source>
</evidence>
<sequence length="595" mass="67398">MDSKPFQEIFINQNCNHSFCDECIAKYVAAKIQENISNVKCPEPKCRGILEPQNCMSIIPKEVFERWENALCENLVLATSKKFYCPFKDCSAMLVNDDGNEVVTCSECSHCHRLFCAQCKVAWHGGMECGEFMGLNENEREKEDLMVMNLAKAKRWRRCGHRFCLWKAMESVPWLSRMVLSIDGNNHNTNNEDPKVEMMKPQKNGVELPFCGRCCDFKPSWEMFKTLKCGHNFCRFCMHEYVASCLRDNIIMVPCPDPKCKYSRDGKKVIKDCNTPILDKQLDKNPIHVADDEENNDVKEDATILSPSLVSGLPHCLRTGTQAHRCSLGSGLSHGLWSPTQSRSLAFPAFVVTDGRSSRSRDWSSSSLPVSSPSRSQSHAFVALVVAGGRSSRSRGFLLAVSNSRRQLPSQPEAGPDLYTIAIMGYGPEDENAVLEKCPEPKCKGILEPQNCVSIIPKEVFERWENALCENLVLATSKKFYCPFKNCSAMLVNDDGNEVVTCPECPHCHRLFCAQCKVAWHGGIKYGEFMSLNENEREKEDLMVMNLAKDKRWRRCSKCRFYVEKSQGCSHISCRCGHQFCYACGKPWNQYHGCT</sequence>
<name>A0A445AD45_ARAHY</name>
<dbReference type="GO" id="GO:0061630">
    <property type="term" value="F:ubiquitin protein ligase activity"/>
    <property type="evidence" value="ECO:0007669"/>
    <property type="project" value="UniProtKB-EC"/>
</dbReference>
<evidence type="ECO:0000256" key="1">
    <source>
        <dbReference type="ARBA" id="ARBA00001798"/>
    </source>
</evidence>
<comment type="catalytic activity">
    <reaction evidence="1">
        <text>[E2 ubiquitin-conjugating enzyme]-S-ubiquitinyl-L-cysteine + [acceptor protein]-L-lysine = [E2 ubiquitin-conjugating enzyme]-L-cysteine + [acceptor protein]-N(6)-ubiquitinyl-L-lysine.</text>
        <dbReference type="EC" id="2.3.2.31"/>
    </reaction>
</comment>
<comment type="cofactor">
    <cofactor evidence="2">
        <name>Zn(2+)</name>
        <dbReference type="ChEBI" id="CHEBI:29105"/>
    </cofactor>
</comment>
<dbReference type="EC" id="2.3.2.31" evidence="4"/>
<dbReference type="Proteomes" id="UP000289738">
    <property type="component" value="Chromosome B02"/>
</dbReference>
<keyword evidence="5" id="KW-0808">Transferase</keyword>
<dbReference type="SUPFAM" id="SSF57850">
    <property type="entry name" value="RING/U-box"/>
    <property type="match status" value="5"/>
</dbReference>
<dbReference type="InterPro" id="IPR044066">
    <property type="entry name" value="TRIAD_supradom"/>
</dbReference>
<evidence type="ECO:0000313" key="12">
    <source>
        <dbReference type="EMBL" id="RYR24357.1"/>
    </source>
</evidence>
<keyword evidence="8" id="KW-0863">Zinc-finger</keyword>
<dbReference type="InterPro" id="IPR017907">
    <property type="entry name" value="Znf_RING_CS"/>
</dbReference>
<evidence type="ECO:0000256" key="6">
    <source>
        <dbReference type="ARBA" id="ARBA00022723"/>
    </source>
</evidence>